<evidence type="ECO:0000313" key="3">
    <source>
        <dbReference type="EMBL" id="GGC88898.1"/>
    </source>
</evidence>
<dbReference type="PANTHER" id="PTHR46268:SF6">
    <property type="entry name" value="UNIVERSAL STRESS PROTEIN UP12"/>
    <property type="match status" value="1"/>
</dbReference>
<evidence type="ECO:0000313" key="4">
    <source>
        <dbReference type="Proteomes" id="UP000638188"/>
    </source>
</evidence>
<organism evidence="3 4">
    <name type="scientific">Halopseudomonas salina</name>
    <dbReference type="NCBI Taxonomy" id="1323744"/>
    <lineage>
        <taxon>Bacteria</taxon>
        <taxon>Pseudomonadati</taxon>
        <taxon>Pseudomonadota</taxon>
        <taxon>Gammaproteobacteria</taxon>
        <taxon>Pseudomonadales</taxon>
        <taxon>Pseudomonadaceae</taxon>
        <taxon>Halopseudomonas</taxon>
    </lineage>
</organism>
<feature type="domain" description="UspA" evidence="2">
    <location>
        <begin position="2"/>
        <end position="142"/>
    </location>
</feature>
<dbReference type="EMBL" id="BMFF01000001">
    <property type="protein sequence ID" value="GGC88898.1"/>
    <property type="molecule type" value="Genomic_DNA"/>
</dbReference>
<gene>
    <name evidence="3" type="ORF">GCM10007418_05700</name>
</gene>
<dbReference type="PANTHER" id="PTHR46268">
    <property type="entry name" value="STRESS RESPONSE PROTEIN NHAX"/>
    <property type="match status" value="1"/>
</dbReference>
<comment type="caution">
    <text evidence="3">The sequence shown here is derived from an EMBL/GenBank/DDBJ whole genome shotgun (WGS) entry which is preliminary data.</text>
</comment>
<dbReference type="SUPFAM" id="SSF52402">
    <property type="entry name" value="Adenine nucleotide alpha hydrolases-like"/>
    <property type="match status" value="1"/>
</dbReference>
<keyword evidence="4" id="KW-1185">Reference proteome</keyword>
<dbReference type="Gene3D" id="3.40.50.620">
    <property type="entry name" value="HUPs"/>
    <property type="match status" value="1"/>
</dbReference>
<proteinExistence type="inferred from homology"/>
<dbReference type="InterPro" id="IPR006016">
    <property type="entry name" value="UspA"/>
</dbReference>
<protein>
    <submittedName>
        <fullName evidence="3">Universal stress protein</fullName>
    </submittedName>
</protein>
<dbReference type="PRINTS" id="PR01438">
    <property type="entry name" value="UNVRSLSTRESS"/>
</dbReference>
<comment type="similarity">
    <text evidence="1">Belongs to the universal stress protein A family.</text>
</comment>
<sequence>MHTILLPFDGSESAMRAAEYLVDFSATLGDVTVHVVNVQTEPKLFGNYVSPTMLDQLNAGALDHAAEVNAKVADKLRAANLAVQTHEIMGEVVSELVDAARKLGCTMIVMGTRGMGSLGNLVLGSVASQVVHETPIPVLLVK</sequence>
<reference evidence="4" key="1">
    <citation type="journal article" date="2019" name="Int. J. Syst. Evol. Microbiol.">
        <title>The Global Catalogue of Microorganisms (GCM) 10K type strain sequencing project: providing services to taxonomists for standard genome sequencing and annotation.</title>
        <authorList>
            <consortium name="The Broad Institute Genomics Platform"/>
            <consortium name="The Broad Institute Genome Sequencing Center for Infectious Disease"/>
            <person name="Wu L."/>
            <person name="Ma J."/>
        </authorList>
    </citation>
    <scope>NUCLEOTIDE SEQUENCE [LARGE SCALE GENOMIC DNA]</scope>
    <source>
        <strain evidence="4">CGMCC 1.12482</strain>
    </source>
</reference>
<dbReference type="Pfam" id="PF00582">
    <property type="entry name" value="Usp"/>
    <property type="match status" value="1"/>
</dbReference>
<dbReference type="CDD" id="cd00293">
    <property type="entry name" value="USP-like"/>
    <property type="match status" value="1"/>
</dbReference>
<evidence type="ECO:0000256" key="1">
    <source>
        <dbReference type="ARBA" id="ARBA00008791"/>
    </source>
</evidence>
<evidence type="ECO:0000259" key="2">
    <source>
        <dbReference type="Pfam" id="PF00582"/>
    </source>
</evidence>
<accession>A0ABQ1P185</accession>
<dbReference type="RefSeq" id="WP_150277338.1">
    <property type="nucleotide sequence ID" value="NZ_BMFF01000001.1"/>
</dbReference>
<dbReference type="InterPro" id="IPR006015">
    <property type="entry name" value="Universal_stress_UspA"/>
</dbReference>
<dbReference type="InterPro" id="IPR014729">
    <property type="entry name" value="Rossmann-like_a/b/a_fold"/>
</dbReference>
<name>A0ABQ1P185_9GAMM</name>
<dbReference type="Proteomes" id="UP000638188">
    <property type="component" value="Unassembled WGS sequence"/>
</dbReference>